<dbReference type="AlphaFoldDB" id="A0AAN5YZ16"/>
<comment type="caution">
    <text evidence="2">The sequence shown here is derived from an EMBL/GenBank/DDBJ whole genome shotgun (WGS) entry which is preliminary data.</text>
</comment>
<keyword evidence="3" id="KW-1185">Reference proteome</keyword>
<evidence type="ECO:0000313" key="3">
    <source>
        <dbReference type="Proteomes" id="UP000537989"/>
    </source>
</evidence>
<sequence>MGESSRLDRVYARLLCDHPYGWALYKKVTSQTLRPGTFGYFDTEGDWNSLIDITNDDSLAQEGLKPPNHPITRSETPDTFTWGPKSSVSVSRRQIGGTAGATTAVSPVQASVTISFENKEEAGAVLTTESPVRRYKVIDVSNEVSNWVTENTPEMVRRHKAIIKRHGIWFISKTYVTRRSAVAVLTSKSSSIEIGLGMDVEGVLTLTPNSSWLDGKGSSSVELHEDEDGVVVFMSGIYFSERLFGSKMKPTQEHSQQKDKIFRGDSDQRISDRGDDGIKLQAEYYPPLSEEDDSEDQSE</sequence>
<dbReference type="EMBL" id="JAAMOD010000516">
    <property type="protein sequence ID" value="KAF5227976.1"/>
    <property type="molecule type" value="Genomic_DNA"/>
</dbReference>
<evidence type="ECO:0000256" key="1">
    <source>
        <dbReference type="SAM" id="MobiDB-lite"/>
    </source>
</evidence>
<feature type="compositionally biased region" description="Acidic residues" evidence="1">
    <location>
        <begin position="289"/>
        <end position="299"/>
    </location>
</feature>
<proteinExistence type="predicted"/>
<dbReference type="Proteomes" id="UP000537989">
    <property type="component" value="Unassembled WGS sequence"/>
</dbReference>
<protein>
    <submittedName>
        <fullName evidence="2">Uncharacterized protein</fullName>
    </submittedName>
</protein>
<organism evidence="2 3">
    <name type="scientific">Fusarium austroamericanum</name>
    <dbReference type="NCBI Taxonomy" id="282268"/>
    <lineage>
        <taxon>Eukaryota</taxon>
        <taxon>Fungi</taxon>
        <taxon>Dikarya</taxon>
        <taxon>Ascomycota</taxon>
        <taxon>Pezizomycotina</taxon>
        <taxon>Sordariomycetes</taxon>
        <taxon>Hypocreomycetidae</taxon>
        <taxon>Hypocreales</taxon>
        <taxon>Nectriaceae</taxon>
        <taxon>Fusarium</taxon>
    </lineage>
</organism>
<reference evidence="2 3" key="1">
    <citation type="submission" date="2020-02" db="EMBL/GenBank/DDBJ databases">
        <title>Identification and distribution of gene clusters putatively required for synthesis of sphingolipid metabolism inhibitors in phylogenetically diverse species of the filamentous fungus Fusarium.</title>
        <authorList>
            <person name="Kim H.-S."/>
            <person name="Busman M."/>
            <person name="Brown D.W."/>
            <person name="Divon H."/>
            <person name="Uhlig S."/>
            <person name="Proctor R.H."/>
        </authorList>
    </citation>
    <scope>NUCLEOTIDE SEQUENCE [LARGE SCALE GENOMIC DNA]</scope>
    <source>
        <strain evidence="2 3">NRRL 2903</strain>
    </source>
</reference>
<name>A0AAN5YZ16_FUSAU</name>
<feature type="compositionally biased region" description="Basic and acidic residues" evidence="1">
    <location>
        <begin position="250"/>
        <end position="278"/>
    </location>
</feature>
<accession>A0AAN5YZ16</accession>
<gene>
    <name evidence="2" type="ORF">FAUST_11408</name>
</gene>
<feature type="region of interest" description="Disordered" evidence="1">
    <location>
        <begin position="248"/>
        <end position="299"/>
    </location>
</feature>
<evidence type="ECO:0000313" key="2">
    <source>
        <dbReference type="EMBL" id="KAF5227976.1"/>
    </source>
</evidence>